<protein>
    <recommendedName>
        <fullName evidence="4">ABC transporter permease</fullName>
    </recommendedName>
</protein>
<evidence type="ECO:0000313" key="2">
    <source>
        <dbReference type="EMBL" id="ACY15943.1"/>
    </source>
</evidence>
<keyword evidence="1" id="KW-0472">Membrane</keyword>
<feature type="transmembrane region" description="Helical" evidence="1">
    <location>
        <begin position="149"/>
        <end position="167"/>
    </location>
</feature>
<evidence type="ECO:0008006" key="4">
    <source>
        <dbReference type="Google" id="ProtNLM"/>
    </source>
</evidence>
<dbReference type="PANTHER" id="PTHR30188:SF4">
    <property type="entry name" value="PROTEIN TRIGALACTOSYLDIACYLGLYCEROL 1, CHLOROPLASTIC"/>
    <property type="match status" value="1"/>
</dbReference>
<feature type="transmembrane region" description="Helical" evidence="1">
    <location>
        <begin position="203"/>
        <end position="222"/>
    </location>
</feature>
<dbReference type="EMBL" id="CP001804">
    <property type="protein sequence ID" value="ACY15943.1"/>
    <property type="molecule type" value="Genomic_DNA"/>
</dbReference>
<keyword evidence="1" id="KW-1133">Transmembrane helix</keyword>
<keyword evidence="3" id="KW-1185">Reference proteome</keyword>
<dbReference type="eggNOG" id="COG0767">
    <property type="taxonomic scope" value="Bacteria"/>
</dbReference>
<dbReference type="RefSeq" id="WP_012828542.1">
    <property type="nucleotide sequence ID" value="NC_013440.1"/>
</dbReference>
<dbReference type="Proteomes" id="UP000001880">
    <property type="component" value="Chromosome"/>
</dbReference>
<organism evidence="2 3">
    <name type="scientific">Haliangium ochraceum (strain DSM 14365 / JCM 11303 / SMP-2)</name>
    <dbReference type="NCBI Taxonomy" id="502025"/>
    <lineage>
        <taxon>Bacteria</taxon>
        <taxon>Pseudomonadati</taxon>
        <taxon>Myxococcota</taxon>
        <taxon>Polyangia</taxon>
        <taxon>Haliangiales</taxon>
        <taxon>Kofleriaceae</taxon>
        <taxon>Haliangium</taxon>
    </lineage>
</organism>
<evidence type="ECO:0000313" key="3">
    <source>
        <dbReference type="Proteomes" id="UP000001880"/>
    </source>
</evidence>
<feature type="transmembrane region" description="Helical" evidence="1">
    <location>
        <begin position="173"/>
        <end position="191"/>
    </location>
</feature>
<gene>
    <name evidence="2" type="ordered locus">Hoch_3441</name>
</gene>
<dbReference type="Pfam" id="PF02405">
    <property type="entry name" value="MlaE"/>
    <property type="match status" value="1"/>
</dbReference>
<feature type="transmembrane region" description="Helical" evidence="1">
    <location>
        <begin position="88"/>
        <end position="109"/>
    </location>
</feature>
<accession>D0LVA2</accession>
<dbReference type="STRING" id="502025.Hoch_3441"/>
<dbReference type="HOGENOM" id="CLU_045686_1_1_7"/>
<dbReference type="InterPro" id="IPR030802">
    <property type="entry name" value="Permease_MalE"/>
</dbReference>
<evidence type="ECO:0000256" key="1">
    <source>
        <dbReference type="SAM" id="Phobius"/>
    </source>
</evidence>
<dbReference type="KEGG" id="hoh:Hoch_3441"/>
<reference evidence="2 3" key="1">
    <citation type="journal article" date="2010" name="Stand. Genomic Sci.">
        <title>Complete genome sequence of Haliangium ochraceum type strain (SMP-2).</title>
        <authorList>
            <consortium name="US DOE Joint Genome Institute (JGI-PGF)"/>
            <person name="Ivanova N."/>
            <person name="Daum C."/>
            <person name="Lang E."/>
            <person name="Abt B."/>
            <person name="Kopitz M."/>
            <person name="Saunders E."/>
            <person name="Lapidus A."/>
            <person name="Lucas S."/>
            <person name="Glavina Del Rio T."/>
            <person name="Nolan M."/>
            <person name="Tice H."/>
            <person name="Copeland A."/>
            <person name="Cheng J.F."/>
            <person name="Chen F."/>
            <person name="Bruce D."/>
            <person name="Goodwin L."/>
            <person name="Pitluck S."/>
            <person name="Mavromatis K."/>
            <person name="Pati A."/>
            <person name="Mikhailova N."/>
            <person name="Chen A."/>
            <person name="Palaniappan K."/>
            <person name="Land M."/>
            <person name="Hauser L."/>
            <person name="Chang Y.J."/>
            <person name="Jeffries C.D."/>
            <person name="Detter J.C."/>
            <person name="Brettin T."/>
            <person name="Rohde M."/>
            <person name="Goker M."/>
            <person name="Bristow J."/>
            <person name="Markowitz V."/>
            <person name="Eisen J.A."/>
            <person name="Hugenholtz P."/>
            <person name="Kyrpides N.C."/>
            <person name="Klenk H.P."/>
        </authorList>
    </citation>
    <scope>NUCLEOTIDE SEQUENCE [LARGE SCALE GENOMIC DNA]</scope>
    <source>
        <strain evidence="3">DSM 14365 / CIP 107738 / JCM 11303 / AJ 13395 / SMP-2</strain>
    </source>
</reference>
<feature type="transmembrane region" description="Helical" evidence="1">
    <location>
        <begin position="234"/>
        <end position="253"/>
    </location>
</feature>
<proteinExistence type="predicted"/>
<dbReference type="OrthoDB" id="9805022at2"/>
<name>D0LVA2_HALO1</name>
<dbReference type="GO" id="GO:0043190">
    <property type="term" value="C:ATP-binding cassette (ABC) transporter complex"/>
    <property type="evidence" value="ECO:0007669"/>
    <property type="project" value="InterPro"/>
</dbReference>
<dbReference type="AlphaFoldDB" id="D0LVA2"/>
<dbReference type="GO" id="GO:0005548">
    <property type="term" value="F:phospholipid transporter activity"/>
    <property type="evidence" value="ECO:0007669"/>
    <property type="project" value="TreeGrafter"/>
</dbReference>
<dbReference type="PANTHER" id="PTHR30188">
    <property type="entry name" value="ABC TRANSPORTER PERMEASE PROTEIN-RELATED"/>
    <property type="match status" value="1"/>
</dbReference>
<keyword evidence="1" id="KW-0812">Transmembrane</keyword>
<sequence>MSPGAPLRALGRSALGLCRDTGGIAALGVEVVRALVPPRIDGRMVIDQMYKMGVQSLPIVALAAFFAGVLMALQSGVIVRQLGATSLLGWGGGFAIFRELGPVVIALMFSGRVGANNAADLGNMKITEQLDGLRALAIDPVRYLVAPRIVAMVGALVSLTIIGNSIALQGGTVFSMLLFDVEFITLFTSLVDNISPFDLLHGVIKSAVFGVFIALTSCYFGLSVRGGAVGVGRAVNGAVVAAAVSIILLDFLLSHLLP</sequence>
<feature type="transmembrane region" description="Helical" evidence="1">
    <location>
        <begin position="59"/>
        <end position="82"/>
    </location>
</feature>